<dbReference type="CDD" id="cd17474">
    <property type="entry name" value="MFS_YfmO_like"/>
    <property type="match status" value="1"/>
</dbReference>
<evidence type="ECO:0000259" key="7">
    <source>
        <dbReference type="PROSITE" id="PS50850"/>
    </source>
</evidence>
<dbReference type="PANTHER" id="PTHR43124:SF3">
    <property type="entry name" value="CHLORAMPHENICOL EFFLUX PUMP RV0191"/>
    <property type="match status" value="1"/>
</dbReference>
<feature type="transmembrane region" description="Helical" evidence="6">
    <location>
        <begin position="303"/>
        <end position="322"/>
    </location>
</feature>
<sequence length="392" mass="42917">MEQKKKSVFWNKNLLIVFGVTLMAVLGVSSISPIFPVLIEEFGISESQVGLLITFFTLPGVILTPIFGILADRYGRKMILIPSLLLFGIAGFLCGFSKNFPILLFLRFFQGIGAASLGALNVTIIGDLFYGEDRVKAMGYNASVLNIGTAIYPSIGGALSLLGWNFPFFLPILAIPIGILALFLLEDTSVRNDESIKDYFFNLIKSVRNAKIILLFIGGLSTFIILYGVHLSYFPFLASHNFGLSPFLAGLLMSGMSFTTALGSSQLGKLGNKFNVKNLLIFSYLFYTLSLILTPFMQKAWQLLIPIIIFGIGHGINVPSIQTMIAELAPSEYRGALMSLNGMILRLGQTLGPIIMGFLYTFGGVNIVYFSGAIFAIGVFFLLLLLFNVHKT</sequence>
<evidence type="ECO:0000256" key="1">
    <source>
        <dbReference type="ARBA" id="ARBA00004651"/>
    </source>
</evidence>
<dbReference type="GO" id="GO:0022857">
    <property type="term" value="F:transmembrane transporter activity"/>
    <property type="evidence" value="ECO:0007669"/>
    <property type="project" value="InterPro"/>
</dbReference>
<evidence type="ECO:0000256" key="5">
    <source>
        <dbReference type="ARBA" id="ARBA00023136"/>
    </source>
</evidence>
<dbReference type="InterPro" id="IPR050189">
    <property type="entry name" value="MFS_Efflux_Transporters"/>
</dbReference>
<feature type="transmembrane region" description="Helical" evidence="6">
    <location>
        <begin position="343"/>
        <end position="361"/>
    </location>
</feature>
<name>A0A2K1P5Y2_9BACT</name>
<dbReference type="InterPro" id="IPR036259">
    <property type="entry name" value="MFS_trans_sf"/>
</dbReference>
<dbReference type="GO" id="GO:0005886">
    <property type="term" value="C:plasma membrane"/>
    <property type="evidence" value="ECO:0007669"/>
    <property type="project" value="UniProtKB-SubCell"/>
</dbReference>
<evidence type="ECO:0000256" key="4">
    <source>
        <dbReference type="ARBA" id="ARBA00022989"/>
    </source>
</evidence>
<comment type="caution">
    <text evidence="8">The sequence shown here is derived from an EMBL/GenBank/DDBJ whole genome shotgun (WGS) entry which is preliminary data.</text>
</comment>
<feature type="transmembrane region" description="Helical" evidence="6">
    <location>
        <begin position="212"/>
        <end position="234"/>
    </location>
</feature>
<dbReference type="PROSITE" id="PS50850">
    <property type="entry name" value="MFS"/>
    <property type="match status" value="1"/>
</dbReference>
<evidence type="ECO:0000313" key="8">
    <source>
        <dbReference type="EMBL" id="PNR98189.1"/>
    </source>
</evidence>
<dbReference type="InterPro" id="IPR020846">
    <property type="entry name" value="MFS_dom"/>
</dbReference>
<dbReference type="SUPFAM" id="SSF103473">
    <property type="entry name" value="MFS general substrate transporter"/>
    <property type="match status" value="1"/>
</dbReference>
<dbReference type="AlphaFoldDB" id="A0A2K1P5Y2"/>
<evidence type="ECO:0000313" key="9">
    <source>
        <dbReference type="Proteomes" id="UP000236604"/>
    </source>
</evidence>
<keyword evidence="9" id="KW-1185">Reference proteome</keyword>
<feature type="transmembrane region" description="Helical" evidence="6">
    <location>
        <begin position="367"/>
        <end position="387"/>
    </location>
</feature>
<dbReference type="Gene3D" id="1.20.1250.20">
    <property type="entry name" value="MFS general substrate transporter like domains"/>
    <property type="match status" value="1"/>
</dbReference>
<organism evidence="8 9">
    <name type="scientific">Petrotoga mexicana DSM 14811</name>
    <dbReference type="NCBI Taxonomy" id="1122954"/>
    <lineage>
        <taxon>Bacteria</taxon>
        <taxon>Thermotogati</taxon>
        <taxon>Thermotogota</taxon>
        <taxon>Thermotogae</taxon>
        <taxon>Petrotogales</taxon>
        <taxon>Petrotogaceae</taxon>
        <taxon>Petrotoga</taxon>
    </lineage>
</organism>
<dbReference type="EMBL" id="AZRN01000034">
    <property type="protein sequence ID" value="PNR98189.1"/>
    <property type="molecule type" value="Genomic_DNA"/>
</dbReference>
<keyword evidence="2" id="KW-1003">Cell membrane</keyword>
<feature type="transmembrane region" description="Helical" evidence="6">
    <location>
        <begin position="279"/>
        <end position="297"/>
    </location>
</feature>
<feature type="transmembrane region" description="Helical" evidence="6">
    <location>
        <begin position="51"/>
        <end position="71"/>
    </location>
</feature>
<accession>A0A2K1P5Y2</accession>
<feature type="domain" description="Major facilitator superfamily (MFS) profile" evidence="7">
    <location>
        <begin position="13"/>
        <end position="390"/>
    </location>
</feature>
<keyword evidence="3 6" id="KW-0812">Transmembrane</keyword>
<keyword evidence="5 6" id="KW-0472">Membrane</keyword>
<evidence type="ECO:0000256" key="6">
    <source>
        <dbReference type="SAM" id="Phobius"/>
    </source>
</evidence>
<protein>
    <submittedName>
        <fullName evidence="8">MFS transporter</fullName>
    </submittedName>
</protein>
<reference evidence="8 9" key="1">
    <citation type="submission" date="2013-12" db="EMBL/GenBank/DDBJ databases">
        <title>Comparative genomics of Petrotoga isolates.</title>
        <authorList>
            <person name="Nesbo C.L."/>
            <person name="Charchuk R."/>
            <person name="Chow K."/>
        </authorList>
    </citation>
    <scope>NUCLEOTIDE SEQUENCE [LARGE SCALE GENOMIC DNA]</scope>
    <source>
        <strain evidence="8 9">DSM 14811</strain>
    </source>
</reference>
<feature type="transmembrane region" description="Helical" evidence="6">
    <location>
        <begin position="142"/>
        <end position="162"/>
    </location>
</feature>
<dbReference type="PRINTS" id="PR01035">
    <property type="entry name" value="TCRTETA"/>
</dbReference>
<feature type="transmembrane region" description="Helical" evidence="6">
    <location>
        <begin position="108"/>
        <end position="130"/>
    </location>
</feature>
<feature type="transmembrane region" description="Helical" evidence="6">
    <location>
        <begin position="168"/>
        <end position="185"/>
    </location>
</feature>
<evidence type="ECO:0000256" key="2">
    <source>
        <dbReference type="ARBA" id="ARBA00022475"/>
    </source>
</evidence>
<gene>
    <name evidence="8" type="ORF">X927_08465</name>
</gene>
<proteinExistence type="predicted"/>
<feature type="transmembrane region" description="Helical" evidence="6">
    <location>
        <begin position="246"/>
        <end position="267"/>
    </location>
</feature>
<feature type="transmembrane region" description="Helical" evidence="6">
    <location>
        <begin position="14"/>
        <end position="39"/>
    </location>
</feature>
<dbReference type="InterPro" id="IPR001958">
    <property type="entry name" value="Tet-R_TetA/multi-R_MdtG-like"/>
</dbReference>
<comment type="subcellular location">
    <subcellularLocation>
        <location evidence="1">Cell membrane</location>
        <topology evidence="1">Multi-pass membrane protein</topology>
    </subcellularLocation>
</comment>
<dbReference type="Pfam" id="PF07690">
    <property type="entry name" value="MFS_1"/>
    <property type="match status" value="1"/>
</dbReference>
<dbReference type="PANTHER" id="PTHR43124">
    <property type="entry name" value="PURINE EFFLUX PUMP PBUE"/>
    <property type="match status" value="1"/>
</dbReference>
<feature type="transmembrane region" description="Helical" evidence="6">
    <location>
        <begin position="78"/>
        <end position="96"/>
    </location>
</feature>
<dbReference type="InterPro" id="IPR011701">
    <property type="entry name" value="MFS"/>
</dbReference>
<evidence type="ECO:0000256" key="3">
    <source>
        <dbReference type="ARBA" id="ARBA00022692"/>
    </source>
</evidence>
<keyword evidence="4 6" id="KW-1133">Transmembrane helix</keyword>
<dbReference type="Proteomes" id="UP000236604">
    <property type="component" value="Unassembled WGS sequence"/>
</dbReference>
<dbReference type="RefSeq" id="WP_211287851.1">
    <property type="nucleotide sequence ID" value="NZ_AZRN01000034.1"/>
</dbReference>